<feature type="compositionally biased region" description="Low complexity" evidence="1">
    <location>
        <begin position="191"/>
        <end position="203"/>
    </location>
</feature>
<feature type="compositionally biased region" description="Basic and acidic residues" evidence="1">
    <location>
        <begin position="35"/>
        <end position="44"/>
    </location>
</feature>
<name>A0A1B9HSS6_9TREE</name>
<reference evidence="3" key="2">
    <citation type="submission" date="2013-07" db="EMBL/GenBank/DDBJ databases">
        <authorList>
            <consortium name="The Broad Institute Genome Sequencing Platform"/>
            <person name="Cuomo C."/>
            <person name="Litvintseva A."/>
            <person name="Chen Y."/>
            <person name="Heitman J."/>
            <person name="Sun S."/>
            <person name="Springer D."/>
            <person name="Dromer F."/>
            <person name="Young S.K."/>
            <person name="Zeng Q."/>
            <person name="Gargeya S."/>
            <person name="Fitzgerald M."/>
            <person name="Abouelleil A."/>
            <person name="Alvarado L."/>
            <person name="Berlin A.M."/>
            <person name="Chapman S.B."/>
            <person name="Dewar J."/>
            <person name="Goldberg J."/>
            <person name="Griggs A."/>
            <person name="Gujja S."/>
            <person name="Hansen M."/>
            <person name="Howarth C."/>
            <person name="Imamovic A."/>
            <person name="Larimer J."/>
            <person name="McCowan C."/>
            <person name="Murphy C."/>
            <person name="Pearson M."/>
            <person name="Priest M."/>
            <person name="Roberts A."/>
            <person name="Saif S."/>
            <person name="Shea T."/>
            <person name="Sykes S."/>
            <person name="Wortman J."/>
            <person name="Nusbaum C."/>
            <person name="Birren B."/>
        </authorList>
    </citation>
    <scope>NUCLEOTIDE SEQUENCE</scope>
    <source>
        <strain evidence="3">CBS 10737</strain>
    </source>
</reference>
<dbReference type="EMBL" id="KV700118">
    <property type="protein sequence ID" value="OCF46291.1"/>
    <property type="molecule type" value="Genomic_DNA"/>
</dbReference>
<feature type="compositionally biased region" description="Polar residues" evidence="1">
    <location>
        <begin position="291"/>
        <end position="300"/>
    </location>
</feature>
<dbReference type="RefSeq" id="XP_019007510.1">
    <property type="nucleotide sequence ID" value="XM_019159458.1"/>
</dbReference>
<dbReference type="OrthoDB" id="2564618at2759"/>
<feature type="compositionally biased region" description="Basic and acidic residues" evidence="1">
    <location>
        <begin position="180"/>
        <end position="190"/>
    </location>
</feature>
<reference evidence="2" key="1">
    <citation type="submission" date="2013-07" db="EMBL/GenBank/DDBJ databases">
        <title>The Genome Sequence of Cryptococcus pinus CBS10737.</title>
        <authorList>
            <consortium name="The Broad Institute Genome Sequencing Platform"/>
            <person name="Cuomo C."/>
            <person name="Litvintseva A."/>
            <person name="Chen Y."/>
            <person name="Heitman J."/>
            <person name="Sun S."/>
            <person name="Springer D."/>
            <person name="Dromer F."/>
            <person name="Young S.K."/>
            <person name="Zeng Q."/>
            <person name="Gargeya S."/>
            <person name="Fitzgerald M."/>
            <person name="Abouelleil A."/>
            <person name="Alvarado L."/>
            <person name="Berlin A.M."/>
            <person name="Chapman S.B."/>
            <person name="Dewar J."/>
            <person name="Goldberg J."/>
            <person name="Griggs A."/>
            <person name="Gujja S."/>
            <person name="Hansen M."/>
            <person name="Howarth C."/>
            <person name="Imamovic A."/>
            <person name="Larimer J."/>
            <person name="McCowan C."/>
            <person name="Murphy C."/>
            <person name="Pearson M."/>
            <person name="Priest M."/>
            <person name="Roberts A."/>
            <person name="Saif S."/>
            <person name="Shea T."/>
            <person name="Sykes S."/>
            <person name="Wortman J."/>
            <person name="Nusbaum C."/>
            <person name="Birren B."/>
        </authorList>
    </citation>
    <scope>NUCLEOTIDE SEQUENCE [LARGE SCALE GENOMIC DNA]</scope>
    <source>
        <strain evidence="2">CBS 10737</strain>
    </source>
</reference>
<proteinExistence type="predicted"/>
<gene>
    <name evidence="2" type="ORF">I206_07771</name>
    <name evidence="3" type="ORF">I206_103819</name>
</gene>
<feature type="region of interest" description="Disordered" evidence="1">
    <location>
        <begin position="18"/>
        <end position="49"/>
    </location>
</feature>
<accession>A0A1B9HSS6</accession>
<protein>
    <submittedName>
        <fullName evidence="2">Uncharacterized protein</fullName>
    </submittedName>
</protein>
<reference evidence="3" key="4">
    <citation type="submission" date="2024-02" db="EMBL/GenBank/DDBJ databases">
        <title>Comparative genomics of Cryptococcus and Kwoniella reveals pathogenesis evolution and contrasting modes of karyotype evolution via chromosome fusion or intercentromeric recombination.</title>
        <authorList>
            <person name="Coelho M.A."/>
            <person name="David-Palma M."/>
            <person name="Shea T."/>
            <person name="Bowers K."/>
            <person name="McGinley-Smith S."/>
            <person name="Mohammad A.W."/>
            <person name="Gnirke A."/>
            <person name="Yurkov A.M."/>
            <person name="Nowrousian M."/>
            <person name="Sun S."/>
            <person name="Cuomo C.A."/>
            <person name="Heitman J."/>
        </authorList>
    </citation>
    <scope>NUCLEOTIDE SEQUENCE</scope>
    <source>
        <strain evidence="3">CBS 10737</strain>
    </source>
</reference>
<organism evidence="2">
    <name type="scientific">Kwoniella pini CBS 10737</name>
    <dbReference type="NCBI Taxonomy" id="1296096"/>
    <lineage>
        <taxon>Eukaryota</taxon>
        <taxon>Fungi</taxon>
        <taxon>Dikarya</taxon>
        <taxon>Basidiomycota</taxon>
        <taxon>Agaricomycotina</taxon>
        <taxon>Tremellomycetes</taxon>
        <taxon>Tremellales</taxon>
        <taxon>Cryptococcaceae</taxon>
        <taxon>Kwoniella</taxon>
    </lineage>
</organism>
<feature type="region of interest" description="Disordered" evidence="1">
    <location>
        <begin position="74"/>
        <end position="95"/>
    </location>
</feature>
<feature type="region of interest" description="Disordered" evidence="1">
    <location>
        <begin position="482"/>
        <end position="506"/>
    </location>
</feature>
<keyword evidence="4" id="KW-1185">Reference proteome</keyword>
<feature type="compositionally biased region" description="Acidic residues" evidence="1">
    <location>
        <begin position="161"/>
        <end position="176"/>
    </location>
</feature>
<evidence type="ECO:0000256" key="1">
    <source>
        <dbReference type="SAM" id="MobiDB-lite"/>
    </source>
</evidence>
<reference evidence="2" key="3">
    <citation type="submission" date="2016-07" db="EMBL/GenBank/DDBJ databases">
        <title>Evolution of pathogenesis and genome organization in the Tremellales.</title>
        <authorList>
            <person name="Cuomo C."/>
            <person name="Litvintseva A."/>
            <person name="Heitman J."/>
            <person name="Chen Y."/>
            <person name="Sun S."/>
            <person name="Springer D."/>
            <person name="Dromer F."/>
            <person name="Young S."/>
            <person name="Zeng Q."/>
            <person name="Chapman S."/>
            <person name="Gujja S."/>
            <person name="Saif S."/>
            <person name="Birren B."/>
        </authorList>
    </citation>
    <scope>NUCLEOTIDE SEQUENCE</scope>
    <source>
        <strain evidence="2">CBS 10737</strain>
    </source>
</reference>
<feature type="region of interest" description="Disordered" evidence="1">
    <location>
        <begin position="253"/>
        <end position="300"/>
    </location>
</feature>
<feature type="compositionally biased region" description="Low complexity" evidence="1">
    <location>
        <begin position="18"/>
        <end position="28"/>
    </location>
</feature>
<evidence type="ECO:0000313" key="4">
    <source>
        <dbReference type="Proteomes" id="UP000094020"/>
    </source>
</evidence>
<evidence type="ECO:0000313" key="2">
    <source>
        <dbReference type="EMBL" id="OCF46291.1"/>
    </source>
</evidence>
<feature type="region of interest" description="Disordered" evidence="1">
    <location>
        <begin position="155"/>
        <end position="206"/>
    </location>
</feature>
<dbReference type="EMBL" id="CP144523">
    <property type="protein sequence ID" value="WWC69876.1"/>
    <property type="molecule type" value="Genomic_DNA"/>
</dbReference>
<dbReference type="KEGG" id="kpin:30176140"/>
<sequence>MTNYNTIRHKRSQARGLISIPTPTSSSTFMIDQHNTTKESRSRFSGDSLTPNDEYSGLFTSGLYPNCIPNTSPIISSFPSPPKSKSQSQKPLIKSNKYNEIEINTPRRKRSSIIQNTKESVSPKKLKFLGKDNGVDKSLENVIRNLKISNNLQSRWSSSTEGDDLSSSLDDDDDVSGIEIKSRKSNETNRSKFTVKSNKSFSSKTKKFQKSQNIEIDDCQIQNIPPLPPTTPGRSKRMMNGLVRRLGLTPKKNKESINPTIFDRPKSQTAVAPPLPGLPLPLSTEDRTIPKKSSLSTLRSALTKKSSNTTLKSFRSASHPHHPFAVYADEDAPPIPAGLPRPRYQDFIENDLPDCFPSTPRGSGKRTPKSSIGQPKLQPDLSPSKFLNQLPRRAPETPKRDAFDIDRDQHTPYASQSDQGVIKFEEEELGDIVMSPSSPVPDLEGNESMDKSQEIFTPTSIKPTQAQLVIQQTMKSLTRAQKDPQSPFQSDLVNTPTFPPTALNDRHNARPALLNLDPIKKKGALPGLGSPVQIHTRNKKSTQGVSIRSVEPLSMKNVNSLGLPVPLPENRSISRASRKDPLGIMKRFNKSSSKFNSNQEMRFRGGAGDGWSAPFPTSSDLIPFPEPRPSGDTARKLNLGTVESYYDDNLGIFRTTQNSLNISQTRGLLPDFSAPSRTNFTNIVENEIEGMENAESRFGDQFGQIEQSPEYFFQLERSYQDDIDIENDEADDNTRIKKTSGYTIHTMTTGEGVEEWELERYLRDLENDHERGQVV</sequence>
<feature type="compositionally biased region" description="Polar residues" evidence="1">
    <location>
        <begin position="482"/>
        <end position="496"/>
    </location>
</feature>
<dbReference type="Proteomes" id="UP000094020">
    <property type="component" value="Chromosome 5"/>
</dbReference>
<feature type="compositionally biased region" description="Basic and acidic residues" evidence="1">
    <location>
        <begin position="393"/>
        <end position="410"/>
    </location>
</feature>
<evidence type="ECO:0000313" key="3">
    <source>
        <dbReference type="EMBL" id="WWC69876.1"/>
    </source>
</evidence>
<dbReference type="GeneID" id="30176140"/>
<dbReference type="AlphaFoldDB" id="A0A1B9HSS6"/>
<feature type="region of interest" description="Disordered" evidence="1">
    <location>
        <begin position="324"/>
        <end position="421"/>
    </location>
</feature>